<name>E8MZB7_ANATU</name>
<dbReference type="HOGENOM" id="CLU_147970_2_1_0"/>
<evidence type="ECO:0000313" key="3">
    <source>
        <dbReference type="EMBL" id="BAJ62260.1"/>
    </source>
</evidence>
<dbReference type="InParanoid" id="E8MZB7"/>
<dbReference type="AlphaFoldDB" id="E8MZB7"/>
<dbReference type="Proteomes" id="UP000008922">
    <property type="component" value="Chromosome"/>
</dbReference>
<accession>E8MZB7</accession>
<dbReference type="FunCoup" id="E8MZB7">
    <property type="interactions" value="58"/>
</dbReference>
<dbReference type="InterPro" id="IPR035931">
    <property type="entry name" value="YlxR-like_sf"/>
</dbReference>
<dbReference type="RefSeq" id="WP_013558658.1">
    <property type="nucleotide sequence ID" value="NC_014960.1"/>
</dbReference>
<evidence type="ECO:0000313" key="4">
    <source>
        <dbReference type="Proteomes" id="UP000008922"/>
    </source>
</evidence>
<dbReference type="InterPro" id="IPR037465">
    <property type="entry name" value="YlxR"/>
</dbReference>
<dbReference type="eggNOG" id="COG2740">
    <property type="taxonomic scope" value="Bacteria"/>
</dbReference>
<dbReference type="Gene3D" id="3.30.1230.10">
    <property type="entry name" value="YlxR-like"/>
    <property type="match status" value="1"/>
</dbReference>
<protein>
    <recommendedName>
        <fullName evidence="2">YlxR domain-containing protein</fullName>
    </recommendedName>
</protein>
<feature type="domain" description="YlxR" evidence="2">
    <location>
        <begin position="15"/>
        <end position="85"/>
    </location>
</feature>
<dbReference type="InterPro" id="IPR007393">
    <property type="entry name" value="YlxR_dom"/>
</dbReference>
<sequence length="114" mass="12484">MTKKTGQRVKHVPQRTCVGCRQVLAKRELVRVVRTAQGVRLDPTGKAAGRGAYVHALRSCWERALKGALAHALKTKLSDEDREQLMAYAAQLPQEEAGESSTALTGQQGNEMMP</sequence>
<dbReference type="Pfam" id="PF04296">
    <property type="entry name" value="YlxR"/>
    <property type="match status" value="1"/>
</dbReference>
<feature type="compositionally biased region" description="Polar residues" evidence="1">
    <location>
        <begin position="99"/>
        <end position="114"/>
    </location>
</feature>
<dbReference type="SUPFAM" id="SSF64376">
    <property type="entry name" value="YlxR-like"/>
    <property type="match status" value="1"/>
</dbReference>
<dbReference type="PANTHER" id="PTHR34215">
    <property type="entry name" value="BLL0784 PROTEIN"/>
    <property type="match status" value="1"/>
</dbReference>
<evidence type="ECO:0000256" key="1">
    <source>
        <dbReference type="SAM" id="MobiDB-lite"/>
    </source>
</evidence>
<feature type="region of interest" description="Disordered" evidence="1">
    <location>
        <begin position="91"/>
        <end position="114"/>
    </location>
</feature>
<dbReference type="EMBL" id="AP012029">
    <property type="protein sequence ID" value="BAJ62260.1"/>
    <property type="molecule type" value="Genomic_DNA"/>
</dbReference>
<proteinExistence type="predicted"/>
<dbReference type="OrthoDB" id="9813251at2"/>
<organism evidence="3 4">
    <name type="scientific">Anaerolinea thermophila (strain DSM 14523 / JCM 11388 / NBRC 100420 / UNI-1)</name>
    <dbReference type="NCBI Taxonomy" id="926569"/>
    <lineage>
        <taxon>Bacteria</taxon>
        <taxon>Bacillati</taxon>
        <taxon>Chloroflexota</taxon>
        <taxon>Anaerolineae</taxon>
        <taxon>Anaerolineales</taxon>
        <taxon>Anaerolineaceae</taxon>
        <taxon>Anaerolinea</taxon>
    </lineage>
</organism>
<keyword evidence="4" id="KW-1185">Reference proteome</keyword>
<dbReference type="KEGG" id="atm:ANT_02260"/>
<dbReference type="PANTHER" id="PTHR34215:SF1">
    <property type="entry name" value="YLXR DOMAIN-CONTAINING PROTEIN"/>
    <property type="match status" value="1"/>
</dbReference>
<evidence type="ECO:0000259" key="2">
    <source>
        <dbReference type="Pfam" id="PF04296"/>
    </source>
</evidence>
<gene>
    <name evidence="3" type="ordered locus">ANT_02260</name>
</gene>
<reference evidence="3 4" key="1">
    <citation type="submission" date="2010-12" db="EMBL/GenBank/DDBJ databases">
        <title>Whole genome sequence of Anaerolinea thermophila UNI-1.</title>
        <authorList>
            <person name="Narita-Yamada S."/>
            <person name="Kishi E."/>
            <person name="Watanabe Y."/>
            <person name="Takasaki K."/>
            <person name="Ankai A."/>
            <person name="Oguchi A."/>
            <person name="Fukui S."/>
            <person name="Takahashi M."/>
            <person name="Yashiro I."/>
            <person name="Hosoyama A."/>
            <person name="Sekiguchi Y."/>
            <person name="Hanada S."/>
            <person name="Fujita N."/>
        </authorList>
    </citation>
    <scope>NUCLEOTIDE SEQUENCE [LARGE SCALE GENOMIC DNA]</scope>
    <source>
        <strain evidence="4">DSM 14523 / JCM 11388 / NBRC 100420 / UNI-1</strain>
    </source>
</reference>
<dbReference type="STRING" id="926569.ANT_02260"/>